<dbReference type="Pfam" id="PF16488">
    <property type="entry name" value="ArgoL2"/>
    <property type="match status" value="1"/>
</dbReference>
<dbReference type="PANTHER" id="PTHR22891">
    <property type="entry name" value="EUKARYOTIC TRANSLATION INITIATION FACTOR 2C"/>
    <property type="match status" value="1"/>
</dbReference>
<evidence type="ECO:0000259" key="7">
    <source>
        <dbReference type="PROSITE" id="PS50822"/>
    </source>
</evidence>
<feature type="region of interest" description="Disordered" evidence="5">
    <location>
        <begin position="136"/>
        <end position="158"/>
    </location>
</feature>
<evidence type="ECO:0000313" key="8">
    <source>
        <dbReference type="EMBL" id="KAD7478368.1"/>
    </source>
</evidence>
<dbReference type="InterPro" id="IPR032472">
    <property type="entry name" value="ArgoL2"/>
</dbReference>
<dbReference type="SMART" id="SM01163">
    <property type="entry name" value="DUF1785"/>
    <property type="match status" value="1"/>
</dbReference>
<dbReference type="InterPro" id="IPR003165">
    <property type="entry name" value="Piwi"/>
</dbReference>
<evidence type="ECO:0000313" key="9">
    <source>
        <dbReference type="Proteomes" id="UP000326396"/>
    </source>
</evidence>
<dbReference type="InterPro" id="IPR036397">
    <property type="entry name" value="RNaseH_sf"/>
</dbReference>
<dbReference type="InterPro" id="IPR032474">
    <property type="entry name" value="Argonaute_N"/>
</dbReference>
<evidence type="ECO:0000256" key="5">
    <source>
        <dbReference type="SAM" id="MobiDB-lite"/>
    </source>
</evidence>
<organism evidence="8 9">
    <name type="scientific">Mikania micrantha</name>
    <name type="common">bitter vine</name>
    <dbReference type="NCBI Taxonomy" id="192012"/>
    <lineage>
        <taxon>Eukaryota</taxon>
        <taxon>Viridiplantae</taxon>
        <taxon>Streptophyta</taxon>
        <taxon>Embryophyta</taxon>
        <taxon>Tracheophyta</taxon>
        <taxon>Spermatophyta</taxon>
        <taxon>Magnoliopsida</taxon>
        <taxon>eudicotyledons</taxon>
        <taxon>Gunneridae</taxon>
        <taxon>Pentapetalae</taxon>
        <taxon>asterids</taxon>
        <taxon>campanulids</taxon>
        <taxon>Asterales</taxon>
        <taxon>Asteraceae</taxon>
        <taxon>Asteroideae</taxon>
        <taxon>Heliantheae alliance</taxon>
        <taxon>Eupatorieae</taxon>
        <taxon>Mikania</taxon>
    </lineage>
</organism>
<evidence type="ECO:0000256" key="3">
    <source>
        <dbReference type="ARBA" id="ARBA00023158"/>
    </source>
</evidence>
<feature type="compositionally biased region" description="Pro residues" evidence="5">
    <location>
        <begin position="9"/>
        <end position="20"/>
    </location>
</feature>
<dbReference type="Pfam" id="PF02170">
    <property type="entry name" value="PAZ"/>
    <property type="match status" value="1"/>
</dbReference>
<name>A0A5N6Q3F6_9ASTR</name>
<dbReference type="GO" id="GO:0003723">
    <property type="term" value="F:RNA binding"/>
    <property type="evidence" value="ECO:0007669"/>
    <property type="project" value="InterPro"/>
</dbReference>
<dbReference type="CDD" id="cd02846">
    <property type="entry name" value="PAZ_argonaute_like"/>
    <property type="match status" value="1"/>
</dbReference>
<feature type="region of interest" description="Disordered" evidence="5">
    <location>
        <begin position="1"/>
        <end position="30"/>
    </location>
</feature>
<dbReference type="Gene3D" id="3.30.420.10">
    <property type="entry name" value="Ribonuclease H-like superfamily/Ribonuclease H"/>
    <property type="match status" value="1"/>
</dbReference>
<dbReference type="Gene3D" id="3.40.50.2300">
    <property type="match status" value="1"/>
</dbReference>
<dbReference type="PROSITE" id="PS50822">
    <property type="entry name" value="PIWI"/>
    <property type="match status" value="1"/>
</dbReference>
<dbReference type="Pfam" id="PF02171">
    <property type="entry name" value="Piwi"/>
    <property type="match status" value="1"/>
</dbReference>
<evidence type="ECO:0000256" key="4">
    <source>
        <dbReference type="ARBA" id="ARBA00023274"/>
    </source>
</evidence>
<dbReference type="OrthoDB" id="10252740at2759"/>
<dbReference type="SUPFAM" id="SSF101690">
    <property type="entry name" value="PAZ domain"/>
    <property type="match status" value="1"/>
</dbReference>
<dbReference type="FunFam" id="3.30.420.10:FF:000091">
    <property type="entry name" value="Protein argonaute 3"/>
    <property type="match status" value="1"/>
</dbReference>
<protein>
    <recommendedName>
        <fullName evidence="10">Piwi domain-containing protein</fullName>
    </recommendedName>
</protein>
<dbReference type="InterPro" id="IPR032473">
    <property type="entry name" value="Argonaute_Mid_dom"/>
</dbReference>
<dbReference type="Proteomes" id="UP000326396">
    <property type="component" value="Linkage Group LG1"/>
</dbReference>
<proteinExistence type="inferred from homology"/>
<dbReference type="SMART" id="SM00950">
    <property type="entry name" value="Piwi"/>
    <property type="match status" value="1"/>
</dbReference>
<dbReference type="InterPro" id="IPR036085">
    <property type="entry name" value="PAZ_dom_sf"/>
</dbReference>
<evidence type="ECO:0000256" key="2">
    <source>
        <dbReference type="ARBA" id="ARBA00022491"/>
    </source>
</evidence>
<dbReference type="InterPro" id="IPR045246">
    <property type="entry name" value="Piwi_ago-like"/>
</dbReference>
<dbReference type="Pfam" id="PF08699">
    <property type="entry name" value="ArgoL1"/>
    <property type="match status" value="1"/>
</dbReference>
<feature type="domain" description="Piwi" evidence="7">
    <location>
        <begin position="545"/>
        <end position="853"/>
    </location>
</feature>
<feature type="compositionally biased region" description="Basic and acidic residues" evidence="5">
    <location>
        <begin position="890"/>
        <end position="900"/>
    </location>
</feature>
<evidence type="ECO:0008006" key="10">
    <source>
        <dbReference type="Google" id="ProtNLM"/>
    </source>
</evidence>
<dbReference type="AlphaFoldDB" id="A0A5N6Q3F6"/>
<dbReference type="InterPro" id="IPR014811">
    <property type="entry name" value="ArgoL1"/>
</dbReference>
<keyword evidence="2" id="KW-0678">Repressor</keyword>
<feature type="compositionally biased region" description="Polar residues" evidence="5">
    <location>
        <begin position="901"/>
        <end position="910"/>
    </location>
</feature>
<keyword evidence="3" id="KW-0943">RNA-mediated gene silencing</keyword>
<dbReference type="SUPFAM" id="SSF53098">
    <property type="entry name" value="Ribonuclease H-like"/>
    <property type="match status" value="1"/>
</dbReference>
<dbReference type="CDD" id="cd04657">
    <property type="entry name" value="Piwi_ago-like"/>
    <property type="match status" value="1"/>
</dbReference>
<dbReference type="Gene3D" id="2.170.260.10">
    <property type="entry name" value="paz domain"/>
    <property type="match status" value="1"/>
</dbReference>
<comment type="caution">
    <text evidence="8">The sequence shown here is derived from an EMBL/GenBank/DDBJ whole genome shotgun (WGS) entry which is preliminary data.</text>
</comment>
<sequence length="942" mass="105121">MKDSELEALPPPPSLIPPNFEPQKVHGSNLTPMARRGFGTKGQKISLVTNHFNVKLNNTNDYFYQYSVALVYEDGNPVEAKGIGRRVLDTVHNLYNSEIGGKGFAYDGEKTLFTVGSLPGTKLEFPVVLENLSSNRTVRGGSPSGGDTKRSRRPPQSKSYTVKISYATKIPIQAICNALKGQVSEKFHEAVRVLDVLLRQHAAKQGCLLVRQCFFHNDSRNSISIGGGVLGCRGFHSSFRATQAGLSLNMDVSTTMIVKPGKVVDFLLENQNVRSIREVDWVKAKRTLKNLRIQTLPSNLEHKIIGLSERSCREQKFLMKQRNGNSPSDPIEITVSEYYAKYRNLEVTQSHDYPCLDVGRPKRPVYIPLELCTLISLQRYTKALSNLQRASLVEKSRQKPQDRMQSLLGELKRSNYAADPLINSTGITISTTFTEVEGRVLEPPKLRFGNGGDLFPRGGRWNFNNKTLVEPTKIKCWAIVNFSARCDVNGLCRDLLRCSKAKGMNLDEPYSVIEENHQCRRNPAPVRVEKMFEAIKQNLPGPPLFLLCILPERKNSDIYGPWKRKCLVDFGIVTQCIAPTRINDQYLTNLLLKINAKMGGINSLLAVECSYSIPLVSKIPTIIFGMDVSHGSPGRSDVPSIAAVVSSRKWPLISCYRASVRSQSARVEMIDGLFKPISPQKDEGMIRELLEDFYQSTAKQKPEHIIIFRDGVSESQFNQVLNIELEQIMQACKHLDETWNPKFLLIVAQKTHHTKFFQPKSEANVPPGTIIDNKVCHPKSNDFYLCAQNGPIGTTRPTHYHVLLDQIGFSADDLQELVHSLSYVYQRSTSAISVVAPICYAHLAAAQMTQFVKFDGMSDTASAHSGGAGSSSDGGGGFIQIPKLHDKILSQGHNRNDNDSGSHVNWNPNRENVEDGRLARSNNSFSKVEFPKFDGKDVEGWI</sequence>
<dbReference type="InterPro" id="IPR003100">
    <property type="entry name" value="PAZ_dom"/>
</dbReference>
<gene>
    <name evidence="8" type="ORF">E3N88_01504</name>
</gene>
<comment type="similarity">
    <text evidence="1">Belongs to the argonaute family. Ago subfamily.</text>
</comment>
<evidence type="ECO:0000256" key="1">
    <source>
        <dbReference type="ARBA" id="ARBA00008201"/>
    </source>
</evidence>
<feature type="domain" description="PAZ" evidence="6">
    <location>
        <begin position="262"/>
        <end position="376"/>
    </location>
</feature>
<dbReference type="EMBL" id="SZYD01000001">
    <property type="protein sequence ID" value="KAD7478368.1"/>
    <property type="molecule type" value="Genomic_DNA"/>
</dbReference>
<reference evidence="8 9" key="1">
    <citation type="submission" date="2019-05" db="EMBL/GenBank/DDBJ databases">
        <title>Mikania micrantha, genome provides insights into the molecular mechanism of rapid growth.</title>
        <authorList>
            <person name="Liu B."/>
        </authorList>
    </citation>
    <scope>NUCLEOTIDE SEQUENCE [LARGE SCALE GENOMIC DNA]</scope>
    <source>
        <strain evidence="8">NLD-2019</strain>
        <tissue evidence="8">Leaf</tissue>
    </source>
</reference>
<dbReference type="GO" id="GO:0031047">
    <property type="term" value="P:regulatory ncRNA-mediated gene silencing"/>
    <property type="evidence" value="ECO:0007669"/>
    <property type="project" value="UniProtKB-KW"/>
</dbReference>
<dbReference type="Pfam" id="PF16487">
    <property type="entry name" value="ArgoMid"/>
    <property type="match status" value="1"/>
</dbReference>
<evidence type="ECO:0000259" key="6">
    <source>
        <dbReference type="PROSITE" id="PS50821"/>
    </source>
</evidence>
<feature type="region of interest" description="Disordered" evidence="5">
    <location>
        <begin position="890"/>
        <end position="918"/>
    </location>
</feature>
<accession>A0A5N6Q3F6</accession>
<dbReference type="PROSITE" id="PS50821">
    <property type="entry name" value="PAZ"/>
    <property type="match status" value="1"/>
</dbReference>
<keyword evidence="4" id="KW-0687">Ribonucleoprotein</keyword>
<dbReference type="GO" id="GO:1990904">
    <property type="term" value="C:ribonucleoprotein complex"/>
    <property type="evidence" value="ECO:0007669"/>
    <property type="project" value="UniProtKB-KW"/>
</dbReference>
<dbReference type="InterPro" id="IPR012337">
    <property type="entry name" value="RNaseH-like_sf"/>
</dbReference>
<dbReference type="Pfam" id="PF16486">
    <property type="entry name" value="ArgoN"/>
    <property type="match status" value="1"/>
</dbReference>
<dbReference type="GO" id="GO:0051607">
    <property type="term" value="P:defense response to virus"/>
    <property type="evidence" value="ECO:0007669"/>
    <property type="project" value="UniProtKB-ARBA"/>
</dbReference>
<keyword evidence="9" id="KW-1185">Reference proteome</keyword>